<dbReference type="GO" id="GO:0046872">
    <property type="term" value="F:metal ion binding"/>
    <property type="evidence" value="ECO:0007669"/>
    <property type="project" value="UniProtKB-KW"/>
</dbReference>
<dbReference type="EC" id="3.1.3.16" evidence="4"/>
<keyword evidence="7" id="KW-1185">Reference proteome</keyword>
<dbReference type="CDD" id="cd07415">
    <property type="entry name" value="MPP_PP2A_PP4_PP6"/>
    <property type="match status" value="1"/>
</dbReference>
<dbReference type="PANTHER" id="PTHR45619">
    <property type="entry name" value="SERINE/THREONINE-PROTEIN PHOSPHATASE PP2A-RELATED"/>
    <property type="match status" value="1"/>
</dbReference>
<evidence type="ECO:0000256" key="4">
    <source>
        <dbReference type="RuleBase" id="RU004273"/>
    </source>
</evidence>
<dbReference type="OrthoDB" id="1930084at2759"/>
<evidence type="ECO:0000313" key="7">
    <source>
        <dbReference type="Proteomes" id="UP000717585"/>
    </source>
</evidence>
<dbReference type="InterPro" id="IPR029052">
    <property type="entry name" value="Metallo-depent_PP-like"/>
</dbReference>
<dbReference type="InterPro" id="IPR047129">
    <property type="entry name" value="PPA2-like"/>
</dbReference>
<reference evidence="6" key="1">
    <citation type="submission" date="2021-05" db="EMBL/GenBank/DDBJ databases">
        <title>A free-living protist that lacks canonical eukaryotic 1 DNA replication and segregation systems.</title>
        <authorList>
            <person name="Salas-Leiva D.E."/>
            <person name="Tromer E.C."/>
            <person name="Curtis B.A."/>
            <person name="Jerlstrom-Hultqvist J."/>
            <person name="Kolisko M."/>
            <person name="Yi Z."/>
            <person name="Salas-Leiva J.S."/>
            <person name="Gallot-Lavallee L."/>
            <person name="Kops G.J.P.L."/>
            <person name="Archibald J.M."/>
            <person name="Simpson A.G.B."/>
            <person name="Roger A.J."/>
        </authorList>
    </citation>
    <scope>NUCLEOTIDE SEQUENCE</scope>
    <source>
        <strain evidence="6">BICM</strain>
    </source>
</reference>
<sequence>MSKSLDRDIEQLTMNCKCPSEESVLQTCSKVIELLRDDPNVIQVRAPASICGDIHGQFYDLKELFSVGGDCPNTNYVFMGDFVDRGFYSVETLLWLLMLKVKHPQRLNLIRGNHESRQITQVYGFYDECLKKFSTVSVWRSCTCVFDHIALAAIVENHIFCVHGGLSPSGSTIDLIQNLDRVQEVPHDGIMCDLMWSDPEAIDGWGISPRGAGYLFGATIVDQFLRNNRLGLVARAHQLVMDGYRFMFDDRAVTVWSAPNYCYRCGNRAAIFEYDGVSNDRKSMDKRFRLFTEAPSSQRLFPSRRNKVPDYFL</sequence>
<dbReference type="PRINTS" id="PR00114">
    <property type="entry name" value="STPHPHTASE"/>
</dbReference>
<dbReference type="Proteomes" id="UP000717585">
    <property type="component" value="Unassembled WGS sequence"/>
</dbReference>
<name>A0A8J6E2G7_9EUKA</name>
<keyword evidence="1" id="KW-0479">Metal-binding</keyword>
<comment type="caution">
    <text evidence="6">The sequence shown here is derived from an EMBL/GenBank/DDBJ whole genome shotgun (WGS) entry which is preliminary data.</text>
</comment>
<dbReference type="EMBL" id="JAHDYR010000013">
    <property type="protein sequence ID" value="KAG9394673.1"/>
    <property type="molecule type" value="Genomic_DNA"/>
</dbReference>
<dbReference type="Pfam" id="PF00149">
    <property type="entry name" value="Metallophos"/>
    <property type="match status" value="1"/>
</dbReference>
<feature type="domain" description="Serine/threonine specific protein phosphatases" evidence="5">
    <location>
        <begin position="110"/>
        <end position="115"/>
    </location>
</feature>
<protein>
    <recommendedName>
        <fullName evidence="4">Serine/threonine-protein phosphatase</fullName>
        <ecNumber evidence="4">3.1.3.16</ecNumber>
    </recommendedName>
</protein>
<dbReference type="Gene3D" id="3.60.21.10">
    <property type="match status" value="1"/>
</dbReference>
<dbReference type="InterPro" id="IPR004843">
    <property type="entry name" value="Calcineurin-like_PHP"/>
</dbReference>
<accession>A0A8J6E2G7</accession>
<dbReference type="SUPFAM" id="SSF56300">
    <property type="entry name" value="Metallo-dependent phosphatases"/>
    <property type="match status" value="1"/>
</dbReference>
<organism evidence="6 7">
    <name type="scientific">Carpediemonas membranifera</name>
    <dbReference type="NCBI Taxonomy" id="201153"/>
    <lineage>
        <taxon>Eukaryota</taxon>
        <taxon>Metamonada</taxon>
        <taxon>Carpediemonas-like organisms</taxon>
        <taxon>Carpediemonas</taxon>
    </lineage>
</organism>
<dbReference type="GO" id="GO:0004722">
    <property type="term" value="F:protein serine/threonine phosphatase activity"/>
    <property type="evidence" value="ECO:0007669"/>
    <property type="project" value="UniProtKB-EC"/>
</dbReference>
<evidence type="ECO:0000313" key="6">
    <source>
        <dbReference type="EMBL" id="KAG9394673.1"/>
    </source>
</evidence>
<keyword evidence="3" id="KW-0464">Manganese</keyword>
<evidence type="ECO:0000256" key="1">
    <source>
        <dbReference type="ARBA" id="ARBA00022723"/>
    </source>
</evidence>
<dbReference type="AlphaFoldDB" id="A0A8J6E2G7"/>
<evidence type="ECO:0000259" key="5">
    <source>
        <dbReference type="PROSITE" id="PS00125"/>
    </source>
</evidence>
<keyword evidence="2 4" id="KW-0378">Hydrolase</keyword>
<dbReference type="PROSITE" id="PS00125">
    <property type="entry name" value="SER_THR_PHOSPHATASE"/>
    <property type="match status" value="1"/>
</dbReference>
<dbReference type="InterPro" id="IPR006186">
    <property type="entry name" value="Ser/Thr-sp_prot-phosphatase"/>
</dbReference>
<evidence type="ECO:0000256" key="2">
    <source>
        <dbReference type="ARBA" id="ARBA00022801"/>
    </source>
</evidence>
<comment type="catalytic activity">
    <reaction evidence="4">
        <text>O-phospho-L-threonyl-[protein] + H2O = L-threonyl-[protein] + phosphate</text>
        <dbReference type="Rhea" id="RHEA:47004"/>
        <dbReference type="Rhea" id="RHEA-COMP:11060"/>
        <dbReference type="Rhea" id="RHEA-COMP:11605"/>
        <dbReference type="ChEBI" id="CHEBI:15377"/>
        <dbReference type="ChEBI" id="CHEBI:30013"/>
        <dbReference type="ChEBI" id="CHEBI:43474"/>
        <dbReference type="ChEBI" id="CHEBI:61977"/>
        <dbReference type="EC" id="3.1.3.16"/>
    </reaction>
</comment>
<proteinExistence type="inferred from homology"/>
<evidence type="ECO:0000256" key="3">
    <source>
        <dbReference type="ARBA" id="ARBA00023211"/>
    </source>
</evidence>
<gene>
    <name evidence="6" type="ORF">J8273_3645</name>
</gene>
<dbReference type="SMART" id="SM00156">
    <property type="entry name" value="PP2Ac"/>
    <property type="match status" value="1"/>
</dbReference>
<comment type="similarity">
    <text evidence="4">Belongs to the PPP phosphatase family.</text>
</comment>